<dbReference type="InterPro" id="IPR002594">
    <property type="entry name" value="GH12"/>
</dbReference>
<dbReference type="SUPFAM" id="SSF49899">
    <property type="entry name" value="Concanavalin A-like lectins/glucanases"/>
    <property type="match status" value="1"/>
</dbReference>
<dbReference type="InterPro" id="IPR013320">
    <property type="entry name" value="ConA-like_dom_sf"/>
</dbReference>
<sequence length="242" mass="26478">MAIITSLLLLIPSAIAVATASIVSNAGLPTDWCRNGPAPMTKYTAYNNALNTDVKQCSVVTRQDGQKIGWKTNFNISNDDLLMPKSLTMAALSFNPPLVSSIQTIPVEFDYEYSCPANDLEAVVIFGMFLSYAPNTAATYEVVVLLNTYGASKIAGNFVNTVTIGETLCDVYRSEDNTIFTFVVKTPTFDLKADAKLFLNNLPINSNLVDMQYLVYIYGGSKIYRGTEAQFDVLNLSVDLDL</sequence>
<dbReference type="InterPro" id="IPR013319">
    <property type="entry name" value="GH11/12"/>
</dbReference>
<evidence type="ECO:0000313" key="4">
    <source>
        <dbReference type="EMBL" id="TDH66169.1"/>
    </source>
</evidence>
<dbReference type="KEGG" id="blac:94353360"/>
<dbReference type="AlphaFoldDB" id="A0A976FGR7"/>
<dbReference type="OrthoDB" id="95118at2759"/>
<evidence type="ECO:0000256" key="1">
    <source>
        <dbReference type="ARBA" id="ARBA00005519"/>
    </source>
</evidence>
<dbReference type="Pfam" id="PF01670">
    <property type="entry name" value="Glyco_hydro_12"/>
    <property type="match status" value="1"/>
</dbReference>
<evidence type="ECO:0000256" key="3">
    <source>
        <dbReference type="SAM" id="SignalP"/>
    </source>
</evidence>
<comment type="caution">
    <text evidence="4">The sequence shown here is derived from an EMBL/GenBank/DDBJ whole genome shotgun (WGS) entry which is preliminary data.</text>
</comment>
<feature type="chain" id="PRO_5038044021" evidence="3">
    <location>
        <begin position="17"/>
        <end position="242"/>
    </location>
</feature>
<dbReference type="EMBL" id="SHOA02000203">
    <property type="protein sequence ID" value="TDH66169.1"/>
    <property type="molecule type" value="Genomic_DNA"/>
</dbReference>
<dbReference type="PANTHER" id="PTHR34002:SF9">
    <property type="entry name" value="XYLOGLUCAN-SPECIFIC ENDO-BETA-1,4-GLUCANASE A"/>
    <property type="match status" value="1"/>
</dbReference>
<keyword evidence="2" id="KW-0378">Hydrolase</keyword>
<feature type="signal peptide" evidence="3">
    <location>
        <begin position="1"/>
        <end position="16"/>
    </location>
</feature>
<dbReference type="GeneID" id="94353360"/>
<proteinExistence type="inferred from homology"/>
<keyword evidence="2" id="KW-0119">Carbohydrate metabolism</keyword>
<keyword evidence="3" id="KW-0732">Signal</keyword>
<name>A0A976FGR7_BRELC</name>
<keyword evidence="5" id="KW-1185">Reference proteome</keyword>
<protein>
    <submittedName>
        <fullName evidence="4">Uncharacterized protein</fullName>
    </submittedName>
</protein>
<evidence type="ECO:0000256" key="2">
    <source>
        <dbReference type="RuleBase" id="RU361163"/>
    </source>
</evidence>
<keyword evidence="2" id="KW-0624">Polysaccharide degradation</keyword>
<reference evidence="4 5" key="1">
    <citation type="journal article" date="2021" name="Genome Biol.">
        <title>AFLAP: assembly-free linkage analysis pipeline using k-mers from genome sequencing data.</title>
        <authorList>
            <person name="Fletcher K."/>
            <person name="Zhang L."/>
            <person name="Gil J."/>
            <person name="Han R."/>
            <person name="Cavanaugh K."/>
            <person name="Michelmore R."/>
        </authorList>
    </citation>
    <scope>NUCLEOTIDE SEQUENCE [LARGE SCALE GENOMIC DNA]</scope>
    <source>
        <strain evidence="4 5">SF5</strain>
    </source>
</reference>
<accession>A0A976FGR7</accession>
<gene>
    <name evidence="4" type="ORF">CCR75_009650</name>
</gene>
<dbReference type="RefSeq" id="XP_067815668.1">
    <property type="nucleotide sequence ID" value="XM_067967689.1"/>
</dbReference>
<dbReference type="GO" id="GO:0000272">
    <property type="term" value="P:polysaccharide catabolic process"/>
    <property type="evidence" value="ECO:0007669"/>
    <property type="project" value="UniProtKB-KW"/>
</dbReference>
<dbReference type="Proteomes" id="UP000294530">
    <property type="component" value="Unassembled WGS sequence"/>
</dbReference>
<organism evidence="4 5">
    <name type="scientific">Bremia lactucae</name>
    <name type="common">Lettuce downy mildew</name>
    <dbReference type="NCBI Taxonomy" id="4779"/>
    <lineage>
        <taxon>Eukaryota</taxon>
        <taxon>Sar</taxon>
        <taxon>Stramenopiles</taxon>
        <taxon>Oomycota</taxon>
        <taxon>Peronosporomycetes</taxon>
        <taxon>Peronosporales</taxon>
        <taxon>Peronosporaceae</taxon>
        <taxon>Bremia</taxon>
    </lineage>
</organism>
<dbReference type="PANTHER" id="PTHR34002">
    <property type="entry name" value="BLR1656 PROTEIN"/>
    <property type="match status" value="1"/>
</dbReference>
<keyword evidence="2" id="KW-0326">Glycosidase</keyword>
<dbReference type="GO" id="GO:0008810">
    <property type="term" value="F:cellulase activity"/>
    <property type="evidence" value="ECO:0007669"/>
    <property type="project" value="InterPro"/>
</dbReference>
<comment type="similarity">
    <text evidence="1 2">Belongs to the glycosyl hydrolase 12 (cellulase H) family.</text>
</comment>
<dbReference type="Gene3D" id="2.60.120.180">
    <property type="match status" value="1"/>
</dbReference>
<evidence type="ECO:0000313" key="5">
    <source>
        <dbReference type="Proteomes" id="UP000294530"/>
    </source>
</evidence>